<gene>
    <name evidence="2" type="ORF">FJT64_004106</name>
</gene>
<name>A0A6A4VQM3_AMPAM</name>
<protein>
    <submittedName>
        <fullName evidence="2">Uncharacterized protein</fullName>
    </submittedName>
</protein>
<proteinExistence type="predicted"/>
<sequence length="477" mass="54327">MNIRRLESSQSKKKSKKKSKPPKAPGKSPRNIRRMKSMVLKELKEKTGQEHVLVSKESPRKTVTRLDQAGVSLRKYRQLKLSNQPSEKKLTTARNTLNEHATDVGMLLKNLLSKCRCDGPARVKVSVDGHNPSRNISAVTFSLSLVCERDTQSSKYIVPVISLPGAETYELVRDSSAWEQIERELNAVIDVGGRHVNVEYYLCADLKSILLYLGYKSANGRDVCIYCSCNKGRWGACCADGKCQARFRQAPDGSIALPALRPSDPGYKQPPLVDITRYKFVIIDILHLYLRVTDQLFVRCCNFMDKRQIGEFLAVCQHHKLSAFHLRDENGKLRFSNLDKSKREKMMEAVFLKEAVLRTLMPPSRADRVIAVVEKFQQVWKLINSDAPNLEQLQASVVAFTKQFRKSFASDELPNYVHMMYHIPLLIEHFGSLRAFQQQRVEALNHAINVRVRSVTRPGAIQMQQAVQAVNRSLWYV</sequence>
<keyword evidence="3" id="KW-1185">Reference proteome</keyword>
<reference evidence="2 3" key="1">
    <citation type="submission" date="2019-07" db="EMBL/GenBank/DDBJ databases">
        <title>Draft genome assembly of a fouling barnacle, Amphibalanus amphitrite (Darwin, 1854): The first reference genome for Thecostraca.</title>
        <authorList>
            <person name="Kim W."/>
        </authorList>
    </citation>
    <scope>NUCLEOTIDE SEQUENCE [LARGE SCALE GENOMIC DNA]</scope>
    <source>
        <strain evidence="2">SNU_AA5</strain>
        <tissue evidence="2">Soma without cirri and trophi</tissue>
    </source>
</reference>
<organism evidence="2 3">
    <name type="scientific">Amphibalanus amphitrite</name>
    <name type="common">Striped barnacle</name>
    <name type="synonym">Balanus amphitrite</name>
    <dbReference type="NCBI Taxonomy" id="1232801"/>
    <lineage>
        <taxon>Eukaryota</taxon>
        <taxon>Metazoa</taxon>
        <taxon>Ecdysozoa</taxon>
        <taxon>Arthropoda</taxon>
        <taxon>Crustacea</taxon>
        <taxon>Multicrustacea</taxon>
        <taxon>Cirripedia</taxon>
        <taxon>Thoracica</taxon>
        <taxon>Thoracicalcarea</taxon>
        <taxon>Balanomorpha</taxon>
        <taxon>Balanoidea</taxon>
        <taxon>Balanidae</taxon>
        <taxon>Amphibalaninae</taxon>
        <taxon>Amphibalanus</taxon>
    </lineage>
</organism>
<feature type="region of interest" description="Disordered" evidence="1">
    <location>
        <begin position="1"/>
        <end position="35"/>
    </location>
</feature>
<accession>A0A6A4VQM3</accession>
<evidence type="ECO:0000256" key="1">
    <source>
        <dbReference type="SAM" id="MobiDB-lite"/>
    </source>
</evidence>
<dbReference type="PANTHER" id="PTHR31424">
    <property type="entry name" value="PROTEIN CBG23806"/>
    <property type="match status" value="1"/>
</dbReference>
<evidence type="ECO:0000313" key="3">
    <source>
        <dbReference type="Proteomes" id="UP000440578"/>
    </source>
</evidence>
<feature type="compositionally biased region" description="Basic residues" evidence="1">
    <location>
        <begin position="11"/>
        <end position="21"/>
    </location>
</feature>
<dbReference type="AlphaFoldDB" id="A0A6A4VQM3"/>
<dbReference type="PANTHER" id="PTHR31424:SF5">
    <property type="entry name" value="APPLE DOMAIN-CONTAINING PROTEIN"/>
    <property type="match status" value="1"/>
</dbReference>
<evidence type="ECO:0000313" key="2">
    <source>
        <dbReference type="EMBL" id="KAF0298507.1"/>
    </source>
</evidence>
<dbReference type="EMBL" id="VIIS01001428">
    <property type="protein sequence ID" value="KAF0298507.1"/>
    <property type="molecule type" value="Genomic_DNA"/>
</dbReference>
<dbReference type="OrthoDB" id="6152204at2759"/>
<comment type="caution">
    <text evidence="2">The sequence shown here is derived from an EMBL/GenBank/DDBJ whole genome shotgun (WGS) entry which is preliminary data.</text>
</comment>
<dbReference type="Proteomes" id="UP000440578">
    <property type="component" value="Unassembled WGS sequence"/>
</dbReference>